<evidence type="ECO:0000256" key="3">
    <source>
        <dbReference type="ARBA" id="ARBA00022723"/>
    </source>
</evidence>
<evidence type="ECO:0000313" key="7">
    <source>
        <dbReference type="EMBL" id="TEY62501.1"/>
    </source>
</evidence>
<comment type="cofactor">
    <cofactor evidence="1 6">
        <name>heme</name>
        <dbReference type="ChEBI" id="CHEBI:30413"/>
    </cofactor>
</comment>
<reference evidence="7 8" key="1">
    <citation type="submission" date="2017-11" db="EMBL/GenBank/DDBJ databases">
        <title>Comparative genomics of Botrytis spp.</title>
        <authorList>
            <person name="Valero-Jimenez C.A."/>
            <person name="Tapia P."/>
            <person name="Veloso J."/>
            <person name="Silva-Moreno E."/>
            <person name="Staats M."/>
            <person name="Valdes J.H."/>
            <person name="Van Kan J.A.L."/>
        </authorList>
    </citation>
    <scope>NUCLEOTIDE SEQUENCE [LARGE SCALE GENOMIC DNA]</scope>
    <source>
        <strain evidence="7 8">MUCL2830</strain>
    </source>
</reference>
<keyword evidence="8" id="KW-1185">Reference proteome</keyword>
<dbReference type="OrthoDB" id="1470350at2759"/>
<dbReference type="EMBL" id="PHWZ01000161">
    <property type="protein sequence ID" value="TEY62501.1"/>
    <property type="molecule type" value="Genomic_DNA"/>
</dbReference>
<feature type="binding site" description="axial binding residue" evidence="6">
    <location>
        <position position="399"/>
    </location>
    <ligand>
        <name>heme</name>
        <dbReference type="ChEBI" id="CHEBI:30413"/>
    </ligand>
    <ligandPart>
        <name>Fe</name>
        <dbReference type="ChEBI" id="CHEBI:18248"/>
    </ligandPart>
</feature>
<dbReference type="GO" id="GO:0005506">
    <property type="term" value="F:iron ion binding"/>
    <property type="evidence" value="ECO:0007669"/>
    <property type="project" value="InterPro"/>
</dbReference>
<evidence type="ECO:0000256" key="6">
    <source>
        <dbReference type="PIRSR" id="PIRSR602403-1"/>
    </source>
</evidence>
<dbReference type="PANTHER" id="PTHR24305:SF166">
    <property type="entry name" value="CYTOCHROME P450 12A4, MITOCHONDRIAL-RELATED"/>
    <property type="match status" value="1"/>
</dbReference>
<evidence type="ECO:0000313" key="8">
    <source>
        <dbReference type="Proteomes" id="UP000297299"/>
    </source>
</evidence>
<dbReference type="PANTHER" id="PTHR24305">
    <property type="entry name" value="CYTOCHROME P450"/>
    <property type="match status" value="1"/>
</dbReference>
<dbReference type="GO" id="GO:0020037">
    <property type="term" value="F:heme binding"/>
    <property type="evidence" value="ECO:0007669"/>
    <property type="project" value="InterPro"/>
</dbReference>
<dbReference type="STRING" id="38488.A0A4Y8D1W6"/>
<dbReference type="SUPFAM" id="SSF48264">
    <property type="entry name" value="Cytochrome P450"/>
    <property type="match status" value="1"/>
</dbReference>
<evidence type="ECO:0000256" key="4">
    <source>
        <dbReference type="ARBA" id="ARBA00023004"/>
    </source>
</evidence>
<keyword evidence="4 6" id="KW-0408">Iron</keyword>
<keyword evidence="6" id="KW-0349">Heme</keyword>
<sequence length="467" mass="52249">MTDLQNRATAMVHFEAFSSFNSSPSPIFPFGSMNSYKFVFVAPFRWLIKHLQTAIPSHPSQVPNAHFTVPYSKDWLSRHRARNTEHKARYAAHKKYGPVIRIAPTELSINCLEDDVKTFYGGGFEEEERYSMFSNYSHSVVFSHVYSNSFIHASEALMEILRSITYDRFIPRMRVWAETGTPVDIFLENNALFMDLTSAYFLGLKNSSNLVEDPDKKTVLQNFEVGLGGLNQGKAAASQAMEDFSRSMANRALETLQSKDTNEIGSYPTVYGHICQNPETSEPVSAEIINHTAAPHEGLSITIDSLRLLNAVLMETLRLYPAVLGPFTHQVPEMGAMIGKYLIPGGVAVSASVYTLHRNPDVFPDPLKWNPDRWLDASPEANKQMMRWHCCFGSGGSMCIGNHFAVRIMKAVTVAVFKEFQSVIVPETKIEQVEGFIGRPAGYSIMLAFKRIDAALEKENPGQTGEP</sequence>
<dbReference type="InterPro" id="IPR002403">
    <property type="entry name" value="Cyt_P450_E_grp-IV"/>
</dbReference>
<dbReference type="GO" id="GO:0016705">
    <property type="term" value="F:oxidoreductase activity, acting on paired donors, with incorporation or reduction of molecular oxygen"/>
    <property type="evidence" value="ECO:0007669"/>
    <property type="project" value="InterPro"/>
</dbReference>
<dbReference type="GO" id="GO:0004497">
    <property type="term" value="F:monooxygenase activity"/>
    <property type="evidence" value="ECO:0007669"/>
    <property type="project" value="InterPro"/>
</dbReference>
<organism evidence="7 8">
    <name type="scientific">Botryotinia calthae</name>
    <dbReference type="NCBI Taxonomy" id="38488"/>
    <lineage>
        <taxon>Eukaryota</taxon>
        <taxon>Fungi</taxon>
        <taxon>Dikarya</taxon>
        <taxon>Ascomycota</taxon>
        <taxon>Pezizomycotina</taxon>
        <taxon>Leotiomycetes</taxon>
        <taxon>Helotiales</taxon>
        <taxon>Sclerotiniaceae</taxon>
        <taxon>Botryotinia</taxon>
    </lineage>
</organism>
<comment type="caution">
    <text evidence="7">The sequence shown here is derived from an EMBL/GenBank/DDBJ whole genome shotgun (WGS) entry which is preliminary data.</text>
</comment>
<proteinExistence type="inferred from homology"/>
<keyword evidence="5" id="KW-0843">Virulence</keyword>
<evidence type="ECO:0000256" key="5">
    <source>
        <dbReference type="ARBA" id="ARBA00023026"/>
    </source>
</evidence>
<evidence type="ECO:0000256" key="2">
    <source>
        <dbReference type="ARBA" id="ARBA00010617"/>
    </source>
</evidence>
<dbReference type="Gene3D" id="1.10.630.10">
    <property type="entry name" value="Cytochrome P450"/>
    <property type="match status" value="1"/>
</dbReference>
<name>A0A4Y8D1W6_9HELO</name>
<evidence type="ECO:0000256" key="1">
    <source>
        <dbReference type="ARBA" id="ARBA00001971"/>
    </source>
</evidence>
<dbReference type="Proteomes" id="UP000297299">
    <property type="component" value="Unassembled WGS sequence"/>
</dbReference>
<protein>
    <recommendedName>
        <fullName evidence="9">Cytochrome P450</fullName>
    </recommendedName>
</protein>
<dbReference type="PRINTS" id="PR00465">
    <property type="entry name" value="EP450IV"/>
</dbReference>
<dbReference type="AlphaFoldDB" id="A0A4Y8D1W6"/>
<comment type="similarity">
    <text evidence="2">Belongs to the cytochrome P450 family.</text>
</comment>
<dbReference type="InterPro" id="IPR036396">
    <property type="entry name" value="Cyt_P450_sf"/>
</dbReference>
<accession>A0A4Y8D1W6</accession>
<evidence type="ECO:0008006" key="9">
    <source>
        <dbReference type="Google" id="ProtNLM"/>
    </source>
</evidence>
<keyword evidence="3 6" id="KW-0479">Metal-binding</keyword>
<gene>
    <name evidence="7" type="ORF">BOTCAL_0161g00180</name>
</gene>
<dbReference type="Pfam" id="PF00067">
    <property type="entry name" value="p450"/>
    <property type="match status" value="1"/>
</dbReference>
<dbReference type="InterPro" id="IPR001128">
    <property type="entry name" value="Cyt_P450"/>
</dbReference>
<dbReference type="InterPro" id="IPR050121">
    <property type="entry name" value="Cytochrome_P450_monoxygenase"/>
</dbReference>